<dbReference type="InterPro" id="IPR009003">
    <property type="entry name" value="Peptidase_S1_PA"/>
</dbReference>
<dbReference type="InterPro" id="IPR043504">
    <property type="entry name" value="Peptidase_S1_PA_chymotrypsin"/>
</dbReference>
<evidence type="ECO:0000256" key="1">
    <source>
        <dbReference type="SAM" id="SignalP"/>
    </source>
</evidence>
<reference evidence="2 3" key="1">
    <citation type="journal article" date="2019" name="Environ. Microbiol.">
        <title>At the nexus of three kingdoms: the genome of the mycorrhizal fungus Gigaspora margarita provides insights into plant, endobacterial and fungal interactions.</title>
        <authorList>
            <person name="Venice F."/>
            <person name="Ghignone S."/>
            <person name="Salvioli di Fossalunga A."/>
            <person name="Amselem J."/>
            <person name="Novero M."/>
            <person name="Xianan X."/>
            <person name="Sedzielewska Toro K."/>
            <person name="Morin E."/>
            <person name="Lipzen A."/>
            <person name="Grigoriev I.V."/>
            <person name="Henrissat B."/>
            <person name="Martin F.M."/>
            <person name="Bonfante P."/>
        </authorList>
    </citation>
    <scope>NUCLEOTIDE SEQUENCE [LARGE SCALE GENOMIC DNA]</scope>
    <source>
        <strain evidence="2 3">BEG34</strain>
    </source>
</reference>
<keyword evidence="1" id="KW-0732">Signal</keyword>
<protein>
    <recommendedName>
        <fullName evidence="4">Peptidase S1 domain-containing protein</fullName>
    </recommendedName>
</protein>
<evidence type="ECO:0000313" key="2">
    <source>
        <dbReference type="EMBL" id="KAF0392151.1"/>
    </source>
</evidence>
<keyword evidence="3" id="KW-1185">Reference proteome</keyword>
<organism evidence="2 3">
    <name type="scientific">Gigaspora margarita</name>
    <dbReference type="NCBI Taxonomy" id="4874"/>
    <lineage>
        <taxon>Eukaryota</taxon>
        <taxon>Fungi</taxon>
        <taxon>Fungi incertae sedis</taxon>
        <taxon>Mucoromycota</taxon>
        <taxon>Glomeromycotina</taxon>
        <taxon>Glomeromycetes</taxon>
        <taxon>Diversisporales</taxon>
        <taxon>Gigasporaceae</taxon>
        <taxon>Gigaspora</taxon>
    </lineage>
</organism>
<sequence length="756" mass="85163">MKTIYFLIIFIFTLQIHSTVHAYQHPLAILWKILNDQINEYLEREDVLATKEALVSAIMEIIGEESFGGIYVDIKANKLIANINNPALENSPLLNPYRDILLFNIVDRSLGELKVQFDQDVEDAKRRNVTNSYIYIDVETNNVILRPNLPPDLNTQPFGPRKHVPMRPRQVKPEVLAGDGILNRDNRKQNEVVGKTCSIGFYARGKKRHIRGHDPYYIITARSCYFNDPNLVNKLFLRSWGTFPKVKDLKSIGAIDPPNYTIPYDFITARWTSYSFEASPGIRNTDNPRYPNLYITDAKPAIIVGGHICHSGFGTHVTCGNIKALTAIYLNEDGSSSEGLIITDMNTRDGDIGGAIFFYKSTETHHVDLCGIQVTSVHAYQHPLAILWKILNDQINEYLEREDVLATKEALVSAIMEIIGEESFGGIYVDIKANKLIANINNPALENSPLLNPYRDILLFNIVDRSLGELKVQFDQDVEDAKRRNVTNSYIYIDVETNNVILRPNLPPDLNTQPFGPRKHVPMRPRQVKPEVLAGDGILNRDNRKQNEVVGKTCSIGFYARGKKRHIRGHDPYYIITARSCYFNDPNLVNKLFLRSWGTFPKVKDLKSIGAIDPPNYTIPYDFITARWTSYSFEASPGIRNTDNPRYPNLYITDAKPATIVGGHICHSGFGTRVTCGNIKALTAIYLNEDGSSSEGSDMNTHDDDIGGTVFFYKSTETHHVDLCGIQVTSGSNIAAVLPSNIILQNTNNLTLYTIY</sequence>
<dbReference type="AlphaFoldDB" id="A0A8H4A164"/>
<comment type="caution">
    <text evidence="2">The sequence shown here is derived from an EMBL/GenBank/DDBJ whole genome shotgun (WGS) entry which is preliminary data.</text>
</comment>
<evidence type="ECO:0000313" key="3">
    <source>
        <dbReference type="Proteomes" id="UP000439903"/>
    </source>
</evidence>
<dbReference type="SUPFAM" id="SSF50494">
    <property type="entry name" value="Trypsin-like serine proteases"/>
    <property type="match status" value="1"/>
</dbReference>
<evidence type="ECO:0008006" key="4">
    <source>
        <dbReference type="Google" id="ProtNLM"/>
    </source>
</evidence>
<name>A0A8H4A164_GIGMA</name>
<proteinExistence type="predicted"/>
<dbReference type="EMBL" id="WTPW01002198">
    <property type="protein sequence ID" value="KAF0392151.1"/>
    <property type="molecule type" value="Genomic_DNA"/>
</dbReference>
<gene>
    <name evidence="2" type="ORF">F8M41_010582</name>
</gene>
<accession>A0A8H4A164</accession>
<dbReference type="Proteomes" id="UP000439903">
    <property type="component" value="Unassembled WGS sequence"/>
</dbReference>
<feature type="chain" id="PRO_5034899642" description="Peptidase S1 domain-containing protein" evidence="1">
    <location>
        <begin position="23"/>
        <end position="756"/>
    </location>
</feature>
<feature type="signal peptide" evidence="1">
    <location>
        <begin position="1"/>
        <end position="22"/>
    </location>
</feature>
<dbReference type="Gene3D" id="2.40.10.10">
    <property type="entry name" value="Trypsin-like serine proteases"/>
    <property type="match status" value="4"/>
</dbReference>